<dbReference type="PANTHER" id="PTHR30383">
    <property type="entry name" value="THIOESTERASE 1/PROTEASE 1/LYSOPHOSPHOLIPASE L1"/>
    <property type="match status" value="1"/>
</dbReference>
<dbReference type="EMBL" id="FLUO01000001">
    <property type="protein sequence ID" value="SBW08169.1"/>
    <property type="molecule type" value="Genomic_DNA"/>
</dbReference>
<organism evidence="3">
    <name type="scientific">uncultured Alphaproteobacteria bacterium</name>
    <dbReference type="NCBI Taxonomy" id="91750"/>
    <lineage>
        <taxon>Bacteria</taxon>
        <taxon>Pseudomonadati</taxon>
        <taxon>Pseudomonadota</taxon>
        <taxon>Alphaproteobacteria</taxon>
        <taxon>environmental samples</taxon>
    </lineage>
</organism>
<dbReference type="InterPro" id="IPR051532">
    <property type="entry name" value="Ester_Hydrolysis_Enzymes"/>
</dbReference>
<reference evidence="3" key="1">
    <citation type="submission" date="2016-04" db="EMBL/GenBank/DDBJ databases">
        <authorList>
            <person name="Evans L.H."/>
            <person name="Alamgir A."/>
            <person name="Owens N."/>
            <person name="Weber N.D."/>
            <person name="Virtaneva K."/>
            <person name="Barbian K."/>
            <person name="Babar A."/>
            <person name="Rosenke K."/>
        </authorList>
    </citation>
    <scope>NUCLEOTIDE SEQUENCE</scope>
    <source>
        <strain evidence="3">86</strain>
    </source>
</reference>
<dbReference type="InterPro" id="IPR036514">
    <property type="entry name" value="SGNH_hydro_sf"/>
</dbReference>
<dbReference type="CDD" id="cd01822">
    <property type="entry name" value="Lysophospholipase_L1_like"/>
    <property type="match status" value="1"/>
</dbReference>
<gene>
    <name evidence="3" type="ORF">KL86APRO_12349</name>
</gene>
<feature type="signal peptide" evidence="1">
    <location>
        <begin position="1"/>
        <end position="27"/>
    </location>
</feature>
<dbReference type="PROSITE" id="PS01098">
    <property type="entry name" value="LIPASE_GDSL_SER"/>
    <property type="match status" value="1"/>
</dbReference>
<keyword evidence="1" id="KW-0732">Signal</keyword>
<feature type="domain" description="SGNH hydrolase-type esterase" evidence="2">
    <location>
        <begin position="35"/>
        <end position="194"/>
    </location>
</feature>
<dbReference type="PANTHER" id="PTHR30383:SF24">
    <property type="entry name" value="THIOESTERASE 1_PROTEASE 1_LYSOPHOSPHOLIPASE L1"/>
    <property type="match status" value="1"/>
</dbReference>
<accession>A0A212K8W0</accession>
<dbReference type="InterPro" id="IPR013830">
    <property type="entry name" value="SGNH_hydro"/>
</dbReference>
<dbReference type="Gene3D" id="3.40.50.1110">
    <property type="entry name" value="SGNH hydrolase"/>
    <property type="match status" value="1"/>
</dbReference>
<evidence type="ECO:0000259" key="2">
    <source>
        <dbReference type="Pfam" id="PF13472"/>
    </source>
</evidence>
<feature type="chain" id="PRO_5012645809" evidence="1">
    <location>
        <begin position="28"/>
        <end position="219"/>
    </location>
</feature>
<name>A0A212K8W0_9PROT</name>
<dbReference type="AlphaFoldDB" id="A0A212K8W0"/>
<dbReference type="GO" id="GO:0006629">
    <property type="term" value="P:lipid metabolic process"/>
    <property type="evidence" value="ECO:0007669"/>
    <property type="project" value="InterPro"/>
</dbReference>
<dbReference type="InterPro" id="IPR008265">
    <property type="entry name" value="Lipase_GDSL_AS"/>
</dbReference>
<evidence type="ECO:0000256" key="1">
    <source>
        <dbReference type="SAM" id="SignalP"/>
    </source>
</evidence>
<proteinExistence type="predicted"/>
<sequence length="219" mass="22766">MSILTKRLRGVAVAAALVGAAAPAAGAAEPLAVLAFGDSLTAGYGLPENQAFPQVLERRLRDMGWNVRVRNGGVSGDTTAGGRARLEWMLEPRPDAVILELGANDALRGLPPAQAKDNLAAILAELKRRGIPVLLAPMAAPRNLGPDYVQAFDAIYPALAKDFGVPLAPLFILPIVDRPDLTLGDAIHPNAAGVEKIVAAILPDAVKLLEAARAAKGAE</sequence>
<dbReference type="SUPFAM" id="SSF52266">
    <property type="entry name" value="SGNH hydrolase"/>
    <property type="match status" value="1"/>
</dbReference>
<dbReference type="GO" id="GO:0004622">
    <property type="term" value="F:phosphatidylcholine lysophospholipase activity"/>
    <property type="evidence" value="ECO:0007669"/>
    <property type="project" value="TreeGrafter"/>
</dbReference>
<protein>
    <submittedName>
        <fullName evidence="3">Arylesterase</fullName>
    </submittedName>
</protein>
<evidence type="ECO:0000313" key="3">
    <source>
        <dbReference type="EMBL" id="SBW08169.1"/>
    </source>
</evidence>
<dbReference type="Pfam" id="PF13472">
    <property type="entry name" value="Lipase_GDSL_2"/>
    <property type="match status" value="1"/>
</dbReference>